<protein>
    <submittedName>
        <fullName evidence="1">Uncharacterized protein</fullName>
    </submittedName>
</protein>
<evidence type="ECO:0000313" key="1">
    <source>
        <dbReference type="EMBL" id="KAF2828123.1"/>
    </source>
</evidence>
<dbReference type="Proteomes" id="UP000799424">
    <property type="component" value="Unassembled WGS sequence"/>
</dbReference>
<sequence>MCRHVLIEPTPHADFSAHPRSPSASWLAQPLTYEDILPRSASNSDIELVHQLAELPGFPDGIPNPYAALVVSTRSIIRSRIARLFSTNRQPVLELEAQRRQQAWSEFELRLRRQRLQPRESLPRVELLHSDSPTDTAYLLGSESSQSGSTSRYKQWVTDEAWYRLRISRWRSVREASRCSSHDGSFQHFLLHNMNCAISSALS</sequence>
<name>A0A6A7A4Q7_9PLEO</name>
<organism evidence="1 2">
    <name type="scientific">Ophiobolus disseminans</name>
    <dbReference type="NCBI Taxonomy" id="1469910"/>
    <lineage>
        <taxon>Eukaryota</taxon>
        <taxon>Fungi</taxon>
        <taxon>Dikarya</taxon>
        <taxon>Ascomycota</taxon>
        <taxon>Pezizomycotina</taxon>
        <taxon>Dothideomycetes</taxon>
        <taxon>Pleosporomycetidae</taxon>
        <taxon>Pleosporales</taxon>
        <taxon>Pleosporineae</taxon>
        <taxon>Phaeosphaeriaceae</taxon>
        <taxon>Ophiobolus</taxon>
    </lineage>
</organism>
<accession>A0A6A7A4Q7</accession>
<proteinExistence type="predicted"/>
<dbReference type="EMBL" id="MU006223">
    <property type="protein sequence ID" value="KAF2828123.1"/>
    <property type="molecule type" value="Genomic_DNA"/>
</dbReference>
<dbReference type="AlphaFoldDB" id="A0A6A7A4Q7"/>
<evidence type="ECO:0000313" key="2">
    <source>
        <dbReference type="Proteomes" id="UP000799424"/>
    </source>
</evidence>
<reference evidence="1" key="1">
    <citation type="journal article" date="2020" name="Stud. Mycol.">
        <title>101 Dothideomycetes genomes: a test case for predicting lifestyles and emergence of pathogens.</title>
        <authorList>
            <person name="Haridas S."/>
            <person name="Albert R."/>
            <person name="Binder M."/>
            <person name="Bloem J."/>
            <person name="Labutti K."/>
            <person name="Salamov A."/>
            <person name="Andreopoulos B."/>
            <person name="Baker S."/>
            <person name="Barry K."/>
            <person name="Bills G."/>
            <person name="Bluhm B."/>
            <person name="Cannon C."/>
            <person name="Castanera R."/>
            <person name="Culley D."/>
            <person name="Daum C."/>
            <person name="Ezra D."/>
            <person name="Gonzalez J."/>
            <person name="Henrissat B."/>
            <person name="Kuo A."/>
            <person name="Liang C."/>
            <person name="Lipzen A."/>
            <person name="Lutzoni F."/>
            <person name="Magnuson J."/>
            <person name="Mondo S."/>
            <person name="Nolan M."/>
            <person name="Ohm R."/>
            <person name="Pangilinan J."/>
            <person name="Park H.-J."/>
            <person name="Ramirez L."/>
            <person name="Alfaro M."/>
            <person name="Sun H."/>
            <person name="Tritt A."/>
            <person name="Yoshinaga Y."/>
            <person name="Zwiers L.-H."/>
            <person name="Turgeon B."/>
            <person name="Goodwin S."/>
            <person name="Spatafora J."/>
            <person name="Crous P."/>
            <person name="Grigoriev I."/>
        </authorList>
    </citation>
    <scope>NUCLEOTIDE SEQUENCE</scope>
    <source>
        <strain evidence="1">CBS 113818</strain>
    </source>
</reference>
<gene>
    <name evidence="1" type="ORF">CC86DRAFT_369258</name>
</gene>
<keyword evidence="2" id="KW-1185">Reference proteome</keyword>